<dbReference type="OrthoDB" id="4166752at2"/>
<evidence type="ECO:0000256" key="2">
    <source>
        <dbReference type="SAM" id="SignalP"/>
    </source>
</evidence>
<accession>A0A2V4ALL3</accession>
<feature type="chain" id="PRO_5043680307" evidence="2">
    <location>
        <begin position="22"/>
        <end position="186"/>
    </location>
</feature>
<comment type="caution">
    <text evidence="3">The sequence shown here is derived from an EMBL/GenBank/DDBJ whole genome shotgun (WGS) entry which is preliminary data.</text>
</comment>
<dbReference type="PROSITE" id="PS51257">
    <property type="entry name" value="PROKAR_LIPOPROTEIN"/>
    <property type="match status" value="1"/>
</dbReference>
<sequence>MHRVKRILAALAALATLFALAACEDQPSSQQQETNRQQSSYDRLTAGQPAKTMSYSPTRETINFWIDTWDEPNKLSYVYLQASNGQLVGYFIFKGLPVSYCASLTPNYRIRDGDSTDGDLVLPAPAMDGVYYGGSGSCSTYYGRDATTDSYLEYTVGTGISALIYEQPLPRQDVEPLGFTKVEDVK</sequence>
<name>A0A2V4ALL3_9PSEU</name>
<protein>
    <submittedName>
        <fullName evidence="3">Uncharacterized protein</fullName>
    </submittedName>
</protein>
<keyword evidence="4" id="KW-1185">Reference proteome</keyword>
<proteinExistence type="predicted"/>
<feature type="compositionally biased region" description="Polar residues" evidence="1">
    <location>
        <begin position="27"/>
        <end position="42"/>
    </location>
</feature>
<dbReference type="AlphaFoldDB" id="A0A2V4ALL3"/>
<keyword evidence="2" id="KW-0732">Signal</keyword>
<evidence type="ECO:0000313" key="3">
    <source>
        <dbReference type="EMBL" id="PXY21147.1"/>
    </source>
</evidence>
<organism evidence="3 4">
    <name type="scientific">Prauserella muralis</name>
    <dbReference type="NCBI Taxonomy" id="588067"/>
    <lineage>
        <taxon>Bacteria</taxon>
        <taxon>Bacillati</taxon>
        <taxon>Actinomycetota</taxon>
        <taxon>Actinomycetes</taxon>
        <taxon>Pseudonocardiales</taxon>
        <taxon>Pseudonocardiaceae</taxon>
        <taxon>Prauserella</taxon>
    </lineage>
</organism>
<evidence type="ECO:0000256" key="1">
    <source>
        <dbReference type="SAM" id="MobiDB-lite"/>
    </source>
</evidence>
<gene>
    <name evidence="3" type="ORF">BAY60_27150</name>
</gene>
<feature type="signal peptide" evidence="2">
    <location>
        <begin position="1"/>
        <end position="21"/>
    </location>
</feature>
<dbReference type="EMBL" id="MASW01000006">
    <property type="protein sequence ID" value="PXY21147.1"/>
    <property type="molecule type" value="Genomic_DNA"/>
</dbReference>
<dbReference type="RefSeq" id="WP_112284388.1">
    <property type="nucleotide sequence ID" value="NZ_MASW01000006.1"/>
</dbReference>
<dbReference type="Proteomes" id="UP000249915">
    <property type="component" value="Unassembled WGS sequence"/>
</dbReference>
<reference evidence="3 4" key="1">
    <citation type="submission" date="2016-07" db="EMBL/GenBank/DDBJ databases">
        <title>Draft genome sequence of Prauserella muralis DSM 45305, isolated from a mould-covered wall in an indoor environment.</title>
        <authorList>
            <person name="Ruckert C."/>
            <person name="Albersmeier A."/>
            <person name="Jiang C.-L."/>
            <person name="Jiang Y."/>
            <person name="Kalinowski J."/>
            <person name="Schneider O."/>
            <person name="Winkler A."/>
            <person name="Zotchev S.B."/>
        </authorList>
    </citation>
    <scope>NUCLEOTIDE SEQUENCE [LARGE SCALE GENOMIC DNA]</scope>
    <source>
        <strain evidence="3 4">DSM 45305</strain>
    </source>
</reference>
<evidence type="ECO:0000313" key="4">
    <source>
        <dbReference type="Proteomes" id="UP000249915"/>
    </source>
</evidence>
<feature type="region of interest" description="Disordered" evidence="1">
    <location>
        <begin position="27"/>
        <end position="54"/>
    </location>
</feature>